<keyword evidence="3" id="KW-1185">Reference proteome</keyword>
<dbReference type="Proteomes" id="UP000317043">
    <property type="component" value="Unassembled WGS sequence"/>
</dbReference>
<reference evidence="2 3" key="1">
    <citation type="submission" date="2019-06" db="EMBL/GenBank/DDBJ databases">
        <title>Sequencing the genomes of 1000 actinobacteria strains.</title>
        <authorList>
            <person name="Klenk H.-P."/>
        </authorList>
    </citation>
    <scope>NUCLEOTIDE SEQUENCE [LARGE SCALE GENOMIC DNA]</scope>
    <source>
        <strain evidence="2 3">DSM 45928</strain>
    </source>
</reference>
<comment type="caution">
    <text evidence="2">The sequence shown here is derived from an EMBL/GenBank/DDBJ whole genome shotgun (WGS) entry which is preliminary data.</text>
</comment>
<evidence type="ECO:0000313" key="2">
    <source>
        <dbReference type="EMBL" id="TQL75676.1"/>
    </source>
</evidence>
<dbReference type="EMBL" id="VFOW01000001">
    <property type="protein sequence ID" value="TQL75676.1"/>
    <property type="molecule type" value="Genomic_DNA"/>
</dbReference>
<dbReference type="CDD" id="cd04301">
    <property type="entry name" value="NAT_SF"/>
    <property type="match status" value="1"/>
</dbReference>
<name>A0A543ASY9_9ACTN</name>
<dbReference type="SUPFAM" id="SSF55729">
    <property type="entry name" value="Acyl-CoA N-acyltransferases (Nat)"/>
    <property type="match status" value="1"/>
</dbReference>
<dbReference type="Gene3D" id="3.40.630.30">
    <property type="match status" value="1"/>
</dbReference>
<dbReference type="InterPro" id="IPR000182">
    <property type="entry name" value="GNAT_dom"/>
</dbReference>
<dbReference type="GO" id="GO:0016747">
    <property type="term" value="F:acyltransferase activity, transferring groups other than amino-acyl groups"/>
    <property type="evidence" value="ECO:0007669"/>
    <property type="project" value="InterPro"/>
</dbReference>
<evidence type="ECO:0000313" key="3">
    <source>
        <dbReference type="Proteomes" id="UP000317043"/>
    </source>
</evidence>
<dbReference type="InterPro" id="IPR016181">
    <property type="entry name" value="Acyl_CoA_acyltransferase"/>
</dbReference>
<dbReference type="InParanoid" id="A0A543ASY9"/>
<gene>
    <name evidence="2" type="ORF">FB566_1187</name>
</gene>
<evidence type="ECO:0000259" key="1">
    <source>
        <dbReference type="PROSITE" id="PS51186"/>
    </source>
</evidence>
<dbReference type="PROSITE" id="PS51186">
    <property type="entry name" value="GNAT"/>
    <property type="match status" value="1"/>
</dbReference>
<proteinExistence type="predicted"/>
<organism evidence="2 3">
    <name type="scientific">Stackebrandtia endophytica</name>
    <dbReference type="NCBI Taxonomy" id="1496996"/>
    <lineage>
        <taxon>Bacteria</taxon>
        <taxon>Bacillati</taxon>
        <taxon>Actinomycetota</taxon>
        <taxon>Actinomycetes</taxon>
        <taxon>Glycomycetales</taxon>
        <taxon>Glycomycetaceae</taxon>
        <taxon>Stackebrandtia</taxon>
    </lineage>
</organism>
<keyword evidence="2" id="KW-0012">Acyltransferase</keyword>
<dbReference type="AlphaFoldDB" id="A0A543ASY9"/>
<sequence>MPIAGGGGRYIDAMSMVIRAGLPADVPAVAEIWNDGWRDGHLGHVSEGLVAVRTPESFVERAGSAVSDTTVVTVDGVIAGFAMIVADEVEQFYVAGDHRGTKVADTLLAEAERLVAAQDYHAAWLAVVPGNTRARRFYERNDWADRGRFVYCADTLSGKIPVTAHRYTKQLVTEEPTIR</sequence>
<accession>A0A543ASY9</accession>
<protein>
    <submittedName>
        <fullName evidence="2">L-amino acid N-acyltransferase YncA</fullName>
    </submittedName>
</protein>
<feature type="domain" description="N-acetyltransferase" evidence="1">
    <location>
        <begin position="16"/>
        <end position="163"/>
    </location>
</feature>
<dbReference type="Pfam" id="PF00583">
    <property type="entry name" value="Acetyltransf_1"/>
    <property type="match status" value="1"/>
</dbReference>
<keyword evidence="2" id="KW-0808">Transferase</keyword>